<dbReference type="Proteomes" id="UP000051845">
    <property type="component" value="Unassembled WGS sequence"/>
</dbReference>
<accession>A0A0R2BJ25</accession>
<reference evidence="1 2" key="1">
    <citation type="journal article" date="2015" name="Genome Announc.">
        <title>Expanding the biotechnology potential of lactobacilli through comparative genomics of 213 strains and associated genera.</title>
        <authorList>
            <person name="Sun Z."/>
            <person name="Harris H.M."/>
            <person name="McCann A."/>
            <person name="Guo C."/>
            <person name="Argimon S."/>
            <person name="Zhang W."/>
            <person name="Yang X."/>
            <person name="Jeffery I.B."/>
            <person name="Cooney J.C."/>
            <person name="Kagawa T.F."/>
            <person name="Liu W."/>
            <person name="Song Y."/>
            <person name="Salvetti E."/>
            <person name="Wrobel A."/>
            <person name="Rasinkangas P."/>
            <person name="Parkhill J."/>
            <person name="Rea M.C."/>
            <person name="O'Sullivan O."/>
            <person name="Ritari J."/>
            <person name="Douillard F.P."/>
            <person name="Paul Ross R."/>
            <person name="Yang R."/>
            <person name="Briner A.E."/>
            <person name="Felis G.E."/>
            <person name="de Vos W.M."/>
            <person name="Barrangou R."/>
            <person name="Klaenhammer T.R."/>
            <person name="Caufield P.W."/>
            <person name="Cui Y."/>
            <person name="Zhang H."/>
            <person name="O'Toole P.W."/>
        </authorList>
    </citation>
    <scope>NUCLEOTIDE SEQUENCE [LARGE SCALE GENOMIC DNA]</scope>
    <source>
        <strain evidence="1 2">DSM 20515</strain>
    </source>
</reference>
<gene>
    <name evidence="1" type="ORF">FC82_GL001726</name>
</gene>
<dbReference type="EMBL" id="AYYR01000032">
    <property type="protein sequence ID" value="KRM76217.1"/>
    <property type="molecule type" value="Genomic_DNA"/>
</dbReference>
<evidence type="ECO:0000313" key="1">
    <source>
        <dbReference type="EMBL" id="KRM76217.1"/>
    </source>
</evidence>
<evidence type="ECO:0000313" key="2">
    <source>
        <dbReference type="Proteomes" id="UP000051845"/>
    </source>
</evidence>
<sequence>MAQKPFLLYFAILIGHSIRSFLAYLSNLPQHAFFITDPYCFICTFIKESTRLCCATFKFSSEVALPLIAKKVSLIFDVSAYFLLKMALM</sequence>
<name>A0A0R2BJ25_SECCO</name>
<protein>
    <submittedName>
        <fullName evidence="1">Uncharacterized protein</fullName>
    </submittedName>
</protein>
<dbReference type="PATRIC" id="fig|1423733.4.peg.1816"/>
<proteinExistence type="predicted"/>
<dbReference type="AlphaFoldDB" id="A0A0R2BJ25"/>
<comment type="caution">
    <text evidence="1">The sequence shown here is derived from an EMBL/GenBank/DDBJ whole genome shotgun (WGS) entry which is preliminary data.</text>
</comment>
<organism evidence="1 2">
    <name type="scientific">Secundilactobacillus collinoides DSM 20515 = JCM 1123</name>
    <dbReference type="NCBI Taxonomy" id="1423733"/>
    <lineage>
        <taxon>Bacteria</taxon>
        <taxon>Bacillati</taxon>
        <taxon>Bacillota</taxon>
        <taxon>Bacilli</taxon>
        <taxon>Lactobacillales</taxon>
        <taxon>Lactobacillaceae</taxon>
        <taxon>Secundilactobacillus</taxon>
    </lineage>
</organism>